<dbReference type="OrthoDB" id="455644at2"/>
<dbReference type="InterPro" id="IPR001173">
    <property type="entry name" value="Glyco_trans_2-like"/>
</dbReference>
<evidence type="ECO:0000313" key="7">
    <source>
        <dbReference type="Proteomes" id="UP000239576"/>
    </source>
</evidence>
<evidence type="ECO:0000313" key="6">
    <source>
        <dbReference type="EMBL" id="PSB25597.1"/>
    </source>
</evidence>
<reference evidence="7" key="1">
    <citation type="submission" date="2018-02" db="EMBL/GenBank/DDBJ databases">
        <authorList>
            <person name="Moore K."/>
            <person name="Momper L."/>
        </authorList>
    </citation>
    <scope>NUCLEOTIDE SEQUENCE [LARGE SCALE GENOMIC DNA]</scope>
    <source>
        <strain evidence="7">ULC18</strain>
    </source>
</reference>
<dbReference type="InterPro" id="IPR029044">
    <property type="entry name" value="Nucleotide-diphossugar_trans"/>
</dbReference>
<name>A0A2T1DYL0_9CYAN</name>
<dbReference type="Pfam" id="PF00535">
    <property type="entry name" value="Glycos_transf_2"/>
    <property type="match status" value="1"/>
</dbReference>
<comment type="similarity">
    <text evidence="1">Belongs to the glycosyltransferase 2 family.</text>
</comment>
<evidence type="ECO:0000256" key="3">
    <source>
        <dbReference type="ARBA" id="ARBA00022679"/>
    </source>
</evidence>
<dbReference type="SUPFAM" id="SSF53448">
    <property type="entry name" value="Nucleotide-diphospho-sugar transferases"/>
    <property type="match status" value="1"/>
</dbReference>
<protein>
    <submittedName>
        <fullName evidence="6">Glycosyl transferase family 2</fullName>
    </submittedName>
</protein>
<keyword evidence="3 6" id="KW-0808">Transferase</keyword>
<dbReference type="AlphaFoldDB" id="A0A2T1DYL0"/>
<dbReference type="GO" id="GO:0016757">
    <property type="term" value="F:glycosyltransferase activity"/>
    <property type="evidence" value="ECO:0007669"/>
    <property type="project" value="UniProtKB-KW"/>
</dbReference>
<evidence type="ECO:0000256" key="2">
    <source>
        <dbReference type="ARBA" id="ARBA00022676"/>
    </source>
</evidence>
<dbReference type="PANTHER" id="PTHR43685">
    <property type="entry name" value="GLYCOSYLTRANSFERASE"/>
    <property type="match status" value="1"/>
</dbReference>
<dbReference type="EMBL" id="PVWK01000123">
    <property type="protein sequence ID" value="PSB25597.1"/>
    <property type="molecule type" value="Genomic_DNA"/>
</dbReference>
<dbReference type="PANTHER" id="PTHR43685:SF5">
    <property type="entry name" value="GLYCOSYLTRANSFERASE EPSE-RELATED"/>
    <property type="match status" value="1"/>
</dbReference>
<sequence length="349" mass="39736">MISVVMPSYNASAFIAEAIESILNQTFQELELIIVDDGSIDDTVEIIQRHRYRDQRLRLIQIQHGGICQALNTGIKASKYGWIARMDADDIAVPTRLEKQMKAAIANPNVVVWGSYVHHLSLTGEVLSLQRQGPLTEHEFYSLKEAGEIPFVIHPTMFYKKDALLAVGGYDSQIALAQDLDLLSRLTEYGPILTVPEPLLLYRMHQKSSSMEKFFAQQFFSRYIVARHHARLNGTPLPVLDAFKQAEANTPFIAQFSQKVHLWGQFYYRKAGLHVAEKKYWRGGFYLSLAIATHPTYAIQRLWQQKFSPEARRALKQVSTSAGNSHPELDRSPQYAHLSRPQSLPNSRR</sequence>
<comment type="caution">
    <text evidence="6">The sequence shown here is derived from an EMBL/GenBank/DDBJ whole genome shotgun (WGS) entry which is preliminary data.</text>
</comment>
<keyword evidence="7" id="KW-1185">Reference proteome</keyword>
<dbReference type="Gene3D" id="3.90.550.10">
    <property type="entry name" value="Spore Coat Polysaccharide Biosynthesis Protein SpsA, Chain A"/>
    <property type="match status" value="1"/>
</dbReference>
<reference evidence="6 7" key="2">
    <citation type="submission" date="2018-03" db="EMBL/GenBank/DDBJ databases">
        <title>The ancient ancestry and fast evolution of plastids.</title>
        <authorList>
            <person name="Moore K.R."/>
            <person name="Magnabosco C."/>
            <person name="Momper L."/>
            <person name="Gold D.A."/>
            <person name="Bosak T."/>
            <person name="Fournier G.P."/>
        </authorList>
    </citation>
    <scope>NUCLEOTIDE SEQUENCE [LARGE SCALE GENOMIC DNA]</scope>
    <source>
        <strain evidence="6 7">ULC18</strain>
    </source>
</reference>
<keyword evidence="2" id="KW-0328">Glycosyltransferase</keyword>
<dbReference type="InterPro" id="IPR050834">
    <property type="entry name" value="Glycosyltransf_2"/>
</dbReference>
<accession>A0A2T1DYL0</accession>
<feature type="compositionally biased region" description="Polar residues" evidence="4">
    <location>
        <begin position="340"/>
        <end position="349"/>
    </location>
</feature>
<feature type="region of interest" description="Disordered" evidence="4">
    <location>
        <begin position="314"/>
        <end position="349"/>
    </location>
</feature>
<gene>
    <name evidence="6" type="ORF">C7B82_22520</name>
</gene>
<evidence type="ECO:0000259" key="5">
    <source>
        <dbReference type="Pfam" id="PF00535"/>
    </source>
</evidence>
<dbReference type="Proteomes" id="UP000239576">
    <property type="component" value="Unassembled WGS sequence"/>
</dbReference>
<evidence type="ECO:0000256" key="4">
    <source>
        <dbReference type="SAM" id="MobiDB-lite"/>
    </source>
</evidence>
<feature type="domain" description="Glycosyltransferase 2-like" evidence="5">
    <location>
        <begin position="3"/>
        <end position="164"/>
    </location>
</feature>
<proteinExistence type="inferred from homology"/>
<evidence type="ECO:0000256" key="1">
    <source>
        <dbReference type="ARBA" id="ARBA00006739"/>
    </source>
</evidence>
<organism evidence="6 7">
    <name type="scientific">Stenomitos frigidus ULC18</name>
    <dbReference type="NCBI Taxonomy" id="2107698"/>
    <lineage>
        <taxon>Bacteria</taxon>
        <taxon>Bacillati</taxon>
        <taxon>Cyanobacteriota</taxon>
        <taxon>Cyanophyceae</taxon>
        <taxon>Leptolyngbyales</taxon>
        <taxon>Leptolyngbyaceae</taxon>
        <taxon>Stenomitos</taxon>
    </lineage>
</organism>